<dbReference type="AlphaFoldDB" id="A0A0B6TGC7"/>
<dbReference type="HOGENOM" id="CLU_052626_1_0_11"/>
<evidence type="ECO:0008006" key="3">
    <source>
        <dbReference type="Google" id="ProtNLM"/>
    </source>
</evidence>
<organism evidence="1 2">
    <name type="scientific">Corynebacterium marinum DSM 44953</name>
    <dbReference type="NCBI Taxonomy" id="1224162"/>
    <lineage>
        <taxon>Bacteria</taxon>
        <taxon>Bacillati</taxon>
        <taxon>Actinomycetota</taxon>
        <taxon>Actinomycetes</taxon>
        <taxon>Mycobacteriales</taxon>
        <taxon>Corynebacteriaceae</taxon>
        <taxon>Corynebacterium</taxon>
    </lineage>
</organism>
<keyword evidence="2" id="KW-1185">Reference proteome</keyword>
<name>A0A0B6TGC7_9CORY</name>
<protein>
    <recommendedName>
        <fullName evidence="3">DUF559 domain-containing protein</fullName>
    </recommendedName>
</protein>
<evidence type="ECO:0000313" key="2">
    <source>
        <dbReference type="Proteomes" id="UP000031928"/>
    </source>
</evidence>
<sequence>MQNWGKNLGLIELRRTLITDTATAQQLTDGRLILLTDEVAIPRDTYRTLEPWKRAAARAFAVGLTCDKAVLSGQSAARLTGLETLDIEDRTELQLPGANKPHGPGTWHANVRYRSTQLPEGQIEEHHGIRVTSLVRTLFDVPRFHGLRAGIVTIDSARRQNPWLTRPTLSRKLAAYPPFPGVRAVRQAISMSVGNSGSAQETIARLVLLEADLPQITSIEYQVEIIYDNGRRSFFVDILLNGWLIIEIDGANKYTGFYGKKTDKVLLEERARENILKNEGRQVLRFSAPDLKQDPDGDCVMLRAVADTLDNYVDRLVALAQPR</sequence>
<gene>
    <name evidence="1" type="ORF">B840_07170</name>
</gene>
<dbReference type="Proteomes" id="UP000031928">
    <property type="component" value="Chromosome"/>
</dbReference>
<accession>A0A0B6TGC7</accession>
<evidence type="ECO:0000313" key="1">
    <source>
        <dbReference type="EMBL" id="AJK69032.1"/>
    </source>
</evidence>
<dbReference type="STRING" id="1224162.B840_07170"/>
<reference evidence="1 2" key="1">
    <citation type="submission" date="2014-05" db="EMBL/GenBank/DDBJ databases">
        <title>Complete genome sequence of Corynebacterium marinum DSM 44953.</title>
        <authorList>
            <person name="Schaffert L."/>
            <person name="Albersmeier A."/>
            <person name="Kalinowski J."/>
            <person name="Ruckert C."/>
        </authorList>
    </citation>
    <scope>NUCLEOTIDE SEQUENCE [LARGE SCALE GENOMIC DNA]</scope>
    <source>
        <strain evidence="1 2">DSM 44953</strain>
    </source>
</reference>
<proteinExistence type="predicted"/>
<dbReference type="RefSeq" id="WP_042621564.1">
    <property type="nucleotide sequence ID" value="NZ_CP007790.1"/>
</dbReference>
<dbReference type="OrthoDB" id="4775361at2"/>
<dbReference type="KEGG" id="cmq:B840_07170"/>
<dbReference type="EMBL" id="CP007790">
    <property type="protein sequence ID" value="AJK69032.1"/>
    <property type="molecule type" value="Genomic_DNA"/>
</dbReference>